<evidence type="ECO:0000256" key="1">
    <source>
        <dbReference type="SAM" id="MobiDB-lite"/>
    </source>
</evidence>
<sequence>MLLACATPTLSRRAAVTAFGCTAASAASAPSHARVRRNFPGQESRQSHGANRALRERVVPDRRLCPSHPSLLLCQPAAHLCGRSASRARRRLPRCCLRLPRKLGGPRGERSGRSSWSTPARPRLLATAGHGFPLPSLRVRWICAPWRWRRASSWRYAMRVVWVLFTSLVTDSAVRSRCSWQGTCARRRGETRRSSRRRRRSSRRCLLPPPRLASPLSRWQARTAPSRTCGRCSSAASAATPSSCQRRTARSRTASSAS</sequence>
<feature type="region of interest" description="Disordered" evidence="1">
    <location>
        <begin position="30"/>
        <end position="53"/>
    </location>
</feature>
<evidence type="ECO:0000313" key="2">
    <source>
        <dbReference type="EnsemblProtists" id="EOD18206"/>
    </source>
</evidence>
<dbReference type="Proteomes" id="UP000013827">
    <property type="component" value="Unassembled WGS sequence"/>
</dbReference>
<evidence type="ECO:0000313" key="3">
    <source>
        <dbReference type="Proteomes" id="UP000013827"/>
    </source>
</evidence>
<dbReference type="RefSeq" id="XP_005770635.1">
    <property type="nucleotide sequence ID" value="XM_005770578.1"/>
</dbReference>
<reference evidence="2" key="2">
    <citation type="submission" date="2024-10" db="UniProtKB">
        <authorList>
            <consortium name="EnsemblProtists"/>
        </authorList>
    </citation>
    <scope>IDENTIFICATION</scope>
</reference>
<proteinExistence type="predicted"/>
<accession>A0A0D3J3X1</accession>
<dbReference type="KEGG" id="ehx:EMIHUDRAFT_432313"/>
<evidence type="ECO:0008006" key="4">
    <source>
        <dbReference type="Google" id="ProtNLM"/>
    </source>
</evidence>
<organism evidence="2 3">
    <name type="scientific">Emiliania huxleyi (strain CCMP1516)</name>
    <dbReference type="NCBI Taxonomy" id="280463"/>
    <lineage>
        <taxon>Eukaryota</taxon>
        <taxon>Haptista</taxon>
        <taxon>Haptophyta</taxon>
        <taxon>Prymnesiophyceae</taxon>
        <taxon>Isochrysidales</taxon>
        <taxon>Noelaerhabdaceae</taxon>
        <taxon>Emiliania</taxon>
    </lineage>
</organism>
<dbReference type="PaxDb" id="2903-EOD18206"/>
<keyword evidence="3" id="KW-1185">Reference proteome</keyword>
<dbReference type="EnsemblProtists" id="EOD18206">
    <property type="protein sequence ID" value="EOD18206"/>
    <property type="gene ID" value="EMIHUDRAFT_432313"/>
</dbReference>
<name>A0A0D3J3X1_EMIH1</name>
<feature type="region of interest" description="Disordered" evidence="1">
    <location>
        <begin position="217"/>
        <end position="258"/>
    </location>
</feature>
<dbReference type="GeneID" id="19046207"/>
<protein>
    <recommendedName>
        <fullName evidence="4">Secreted protein</fullName>
    </recommendedName>
</protein>
<reference evidence="3" key="1">
    <citation type="journal article" date="2013" name="Nature">
        <title>Pan genome of the phytoplankton Emiliania underpins its global distribution.</title>
        <authorList>
            <person name="Read B.A."/>
            <person name="Kegel J."/>
            <person name="Klute M.J."/>
            <person name="Kuo A."/>
            <person name="Lefebvre S.C."/>
            <person name="Maumus F."/>
            <person name="Mayer C."/>
            <person name="Miller J."/>
            <person name="Monier A."/>
            <person name="Salamov A."/>
            <person name="Young J."/>
            <person name="Aguilar M."/>
            <person name="Claverie J.M."/>
            <person name="Frickenhaus S."/>
            <person name="Gonzalez K."/>
            <person name="Herman E.K."/>
            <person name="Lin Y.C."/>
            <person name="Napier J."/>
            <person name="Ogata H."/>
            <person name="Sarno A.F."/>
            <person name="Shmutz J."/>
            <person name="Schroeder D."/>
            <person name="de Vargas C."/>
            <person name="Verret F."/>
            <person name="von Dassow P."/>
            <person name="Valentin K."/>
            <person name="Van de Peer Y."/>
            <person name="Wheeler G."/>
            <person name="Dacks J.B."/>
            <person name="Delwiche C.F."/>
            <person name="Dyhrman S.T."/>
            <person name="Glockner G."/>
            <person name="John U."/>
            <person name="Richards T."/>
            <person name="Worden A.Z."/>
            <person name="Zhang X."/>
            <person name="Grigoriev I.V."/>
            <person name="Allen A.E."/>
            <person name="Bidle K."/>
            <person name="Borodovsky M."/>
            <person name="Bowler C."/>
            <person name="Brownlee C."/>
            <person name="Cock J.M."/>
            <person name="Elias M."/>
            <person name="Gladyshev V.N."/>
            <person name="Groth M."/>
            <person name="Guda C."/>
            <person name="Hadaegh A."/>
            <person name="Iglesias-Rodriguez M.D."/>
            <person name="Jenkins J."/>
            <person name="Jones B.M."/>
            <person name="Lawson T."/>
            <person name="Leese F."/>
            <person name="Lindquist E."/>
            <person name="Lobanov A."/>
            <person name="Lomsadze A."/>
            <person name="Malik S.B."/>
            <person name="Marsh M.E."/>
            <person name="Mackinder L."/>
            <person name="Mock T."/>
            <person name="Mueller-Roeber B."/>
            <person name="Pagarete A."/>
            <person name="Parker M."/>
            <person name="Probert I."/>
            <person name="Quesneville H."/>
            <person name="Raines C."/>
            <person name="Rensing S.A."/>
            <person name="Riano-Pachon D.M."/>
            <person name="Richier S."/>
            <person name="Rokitta S."/>
            <person name="Shiraiwa Y."/>
            <person name="Soanes D.M."/>
            <person name="van der Giezen M."/>
            <person name="Wahlund T.M."/>
            <person name="Williams B."/>
            <person name="Wilson W."/>
            <person name="Wolfe G."/>
            <person name="Wurch L.L."/>
        </authorList>
    </citation>
    <scope>NUCLEOTIDE SEQUENCE</scope>
</reference>
<dbReference type="HOGENOM" id="CLU_1079389_0_0_1"/>
<dbReference type="AlphaFoldDB" id="A0A0D3J3X1"/>
<feature type="compositionally biased region" description="Low complexity" evidence="1">
    <location>
        <begin position="233"/>
        <end position="243"/>
    </location>
</feature>